<name>A0A9X0WJZ3_9GAMM</name>
<feature type="domain" description="Glycosyl transferase family 1" evidence="1">
    <location>
        <begin position="192"/>
        <end position="347"/>
    </location>
</feature>
<dbReference type="Proteomes" id="UP001138802">
    <property type="component" value="Unassembled WGS sequence"/>
</dbReference>
<dbReference type="CDD" id="cd03811">
    <property type="entry name" value="GT4_GT28_WabH-like"/>
    <property type="match status" value="1"/>
</dbReference>
<dbReference type="PANTHER" id="PTHR12526:SF638">
    <property type="entry name" value="SPORE COAT PROTEIN SA"/>
    <property type="match status" value="1"/>
</dbReference>
<organism evidence="3 4">
    <name type="scientific">Thiocapsa imhoffii</name>
    <dbReference type="NCBI Taxonomy" id="382777"/>
    <lineage>
        <taxon>Bacteria</taxon>
        <taxon>Pseudomonadati</taxon>
        <taxon>Pseudomonadota</taxon>
        <taxon>Gammaproteobacteria</taxon>
        <taxon>Chromatiales</taxon>
        <taxon>Chromatiaceae</taxon>
        <taxon>Thiocapsa</taxon>
    </lineage>
</organism>
<dbReference type="Pfam" id="PF13439">
    <property type="entry name" value="Glyco_transf_4"/>
    <property type="match status" value="1"/>
</dbReference>
<evidence type="ECO:0000313" key="4">
    <source>
        <dbReference type="Proteomes" id="UP001138802"/>
    </source>
</evidence>
<comment type="caution">
    <text evidence="3">The sequence shown here is derived from an EMBL/GenBank/DDBJ whole genome shotgun (WGS) entry which is preliminary data.</text>
</comment>
<protein>
    <submittedName>
        <fullName evidence="3">Glycosyl transferase</fullName>
    </submittedName>
</protein>
<dbReference type="PANTHER" id="PTHR12526">
    <property type="entry name" value="GLYCOSYLTRANSFERASE"/>
    <property type="match status" value="1"/>
</dbReference>
<feature type="domain" description="Glycosyltransferase subfamily 4-like N-terminal" evidence="2">
    <location>
        <begin position="15"/>
        <end position="173"/>
    </location>
</feature>
<evidence type="ECO:0000259" key="2">
    <source>
        <dbReference type="Pfam" id="PF13439"/>
    </source>
</evidence>
<dbReference type="Gene3D" id="3.40.50.2000">
    <property type="entry name" value="Glycogen Phosphorylase B"/>
    <property type="match status" value="2"/>
</dbReference>
<keyword evidence="4" id="KW-1185">Reference proteome</keyword>
<dbReference type="AlphaFoldDB" id="A0A9X0WJZ3"/>
<dbReference type="InterPro" id="IPR001296">
    <property type="entry name" value="Glyco_trans_1"/>
</dbReference>
<dbReference type="Pfam" id="PF00534">
    <property type="entry name" value="Glycos_transf_1"/>
    <property type="match status" value="1"/>
</dbReference>
<sequence>MTTRLAIFVSFSGDGGVERVIVNLCQGFLDQGFAVDLLLVKARGPHFAKLPVGVNIIRLGSSHTALCLLPLVRYLRRERPPALLTAKNRGNRIALLAGALAGGSTRIVVRMDTHLSKALEHSNLLRRLAYYLPMRWLYPRAHAIVAVSQGVADDTARITGLPAERITVIHNPVIAHDLFEQAAEPVVHPFLSPKTTPVLVGSGRLTRQKDFPTLLRAFAIVHARRPCRLLILGDGEPGARAALEALALDLGIQEALSLPGFRPNPYAYLARCDLFVLSSIWEGSPTVLTEALALGIPVVATDCPSGPREITQNGRYGHLVPMEDPEALAAAITVALDTPPDRLALQQAVADYHTIASTAGHLRALGLAP</sequence>
<gene>
    <name evidence="3" type="ORF">CKO25_15055</name>
</gene>
<proteinExistence type="predicted"/>
<accession>A0A9X0WJZ3</accession>
<dbReference type="SUPFAM" id="SSF53756">
    <property type="entry name" value="UDP-Glycosyltransferase/glycogen phosphorylase"/>
    <property type="match status" value="1"/>
</dbReference>
<evidence type="ECO:0000259" key="1">
    <source>
        <dbReference type="Pfam" id="PF00534"/>
    </source>
</evidence>
<reference evidence="3 4" key="1">
    <citation type="journal article" date="2020" name="Microorganisms">
        <title>Osmotic Adaptation and Compatible Solute Biosynthesis of Phototrophic Bacteria as Revealed from Genome Analyses.</title>
        <authorList>
            <person name="Imhoff J.F."/>
            <person name="Rahn T."/>
            <person name="Kunzel S."/>
            <person name="Keller A."/>
            <person name="Neulinger S.C."/>
        </authorList>
    </citation>
    <scope>NUCLEOTIDE SEQUENCE [LARGE SCALE GENOMIC DNA]</scope>
    <source>
        <strain evidence="3 4">DSM 21303</strain>
    </source>
</reference>
<dbReference type="EMBL" id="NRSD01000017">
    <property type="protein sequence ID" value="MBK1645943.1"/>
    <property type="molecule type" value="Genomic_DNA"/>
</dbReference>
<dbReference type="RefSeq" id="WP_200388752.1">
    <property type="nucleotide sequence ID" value="NZ_NRSD01000017.1"/>
</dbReference>
<dbReference type="GO" id="GO:0016757">
    <property type="term" value="F:glycosyltransferase activity"/>
    <property type="evidence" value="ECO:0007669"/>
    <property type="project" value="UniProtKB-ARBA"/>
</dbReference>
<dbReference type="InterPro" id="IPR028098">
    <property type="entry name" value="Glyco_trans_4-like_N"/>
</dbReference>
<keyword evidence="3" id="KW-0808">Transferase</keyword>
<evidence type="ECO:0000313" key="3">
    <source>
        <dbReference type="EMBL" id="MBK1645943.1"/>
    </source>
</evidence>